<feature type="compositionally biased region" description="Pro residues" evidence="1">
    <location>
        <begin position="123"/>
        <end position="316"/>
    </location>
</feature>
<feature type="region of interest" description="Disordered" evidence="1">
    <location>
        <begin position="123"/>
        <end position="327"/>
    </location>
</feature>
<feature type="chain" id="PRO_5044815649" evidence="2">
    <location>
        <begin position="21"/>
        <end position="447"/>
    </location>
</feature>
<evidence type="ECO:0000256" key="2">
    <source>
        <dbReference type="SAM" id="SignalP"/>
    </source>
</evidence>
<reference evidence="4" key="1">
    <citation type="submission" date="2024-07" db="EMBL/GenBank/DDBJ databases">
        <title>Two chromosome-level genome assemblies of Korean endemic species Abeliophyllum distichum and Forsythia ovata (Oleaceae).</title>
        <authorList>
            <person name="Jang H."/>
        </authorList>
    </citation>
    <scope>NUCLEOTIDE SEQUENCE [LARGE SCALE GENOMIC DNA]</scope>
</reference>
<proteinExistence type="predicted"/>
<dbReference type="Proteomes" id="UP001604277">
    <property type="component" value="Unassembled WGS sequence"/>
</dbReference>
<comment type="caution">
    <text evidence="3">The sequence shown here is derived from an EMBL/GenBank/DDBJ whole genome shotgun (WGS) entry which is preliminary data.</text>
</comment>
<keyword evidence="2" id="KW-0732">Signal</keyword>
<organism evidence="3 4">
    <name type="scientific">Forsythia ovata</name>
    <dbReference type="NCBI Taxonomy" id="205694"/>
    <lineage>
        <taxon>Eukaryota</taxon>
        <taxon>Viridiplantae</taxon>
        <taxon>Streptophyta</taxon>
        <taxon>Embryophyta</taxon>
        <taxon>Tracheophyta</taxon>
        <taxon>Spermatophyta</taxon>
        <taxon>Magnoliopsida</taxon>
        <taxon>eudicotyledons</taxon>
        <taxon>Gunneridae</taxon>
        <taxon>Pentapetalae</taxon>
        <taxon>asterids</taxon>
        <taxon>lamiids</taxon>
        <taxon>Lamiales</taxon>
        <taxon>Oleaceae</taxon>
        <taxon>Forsythieae</taxon>
        <taxon>Forsythia</taxon>
    </lineage>
</organism>
<accession>A0ABD1WZH7</accession>
<dbReference type="AlphaFoldDB" id="A0ABD1WZH7"/>
<sequence>MAKIIIIVMFLSLFIFIADTLMESNVKKAKYIDHLNVYKNVDSVGECTSDVARYYRVCNSVWGWQNETVGNGYSFQRCCQVAYGVSDNCSTQVRDHSIYYVKNMCRYVNASCLAPPKILPPPSPLVTPPMPQPPSFSPSPTPENPSPMPQPPTSSPSPTPEQPSPIPQPPTVSPSPTPEQPSPIPQPPTISPSPTPEKPSPIPQPPSFSPSPTPEQPSPIPQPPSFSPSPTPEQPSPISQPPSVSPSPTPEQPSPTPQPPSFSPSPTPEQPSPIPQPPSFSPSPTPEQPSPIPQPPSVSPPPTPEQPSPTPQPSPNQPTLAPSPIIMVPFFPFPRPNPVPSPLVPPPPPNHPIRSENCRTAFVDYDSCNPLPPDVSNASHMNSYELQFSPPYDNIDYRFDGDCCMATQIINNNCIDAIKDMSYGKLRIYNHLANICSFQISRRSKSP</sequence>
<gene>
    <name evidence="3" type="ORF">Fot_08738</name>
</gene>
<feature type="signal peptide" evidence="2">
    <location>
        <begin position="1"/>
        <end position="20"/>
    </location>
</feature>
<keyword evidence="4" id="KW-1185">Reference proteome</keyword>
<evidence type="ECO:0000313" key="4">
    <source>
        <dbReference type="Proteomes" id="UP001604277"/>
    </source>
</evidence>
<protein>
    <submittedName>
        <fullName evidence="3">Uncharacterized protein</fullName>
    </submittedName>
</protein>
<dbReference type="EMBL" id="JBFOLJ010000002">
    <property type="protein sequence ID" value="KAL2555119.1"/>
    <property type="molecule type" value="Genomic_DNA"/>
</dbReference>
<evidence type="ECO:0000256" key="1">
    <source>
        <dbReference type="SAM" id="MobiDB-lite"/>
    </source>
</evidence>
<name>A0ABD1WZH7_9LAMI</name>
<dbReference type="PRINTS" id="PR01217">
    <property type="entry name" value="PRICHEXTENSN"/>
</dbReference>
<evidence type="ECO:0000313" key="3">
    <source>
        <dbReference type="EMBL" id="KAL2555119.1"/>
    </source>
</evidence>